<evidence type="ECO:0000313" key="2">
    <source>
        <dbReference type="EMBL" id="KAH3694673.1"/>
    </source>
</evidence>
<evidence type="ECO:0000313" key="3">
    <source>
        <dbReference type="Proteomes" id="UP000828390"/>
    </source>
</evidence>
<name>A0A9D4BIH0_DREPO</name>
<feature type="region of interest" description="Disordered" evidence="1">
    <location>
        <begin position="1"/>
        <end position="41"/>
    </location>
</feature>
<feature type="compositionally biased region" description="Basic and acidic residues" evidence="1">
    <location>
        <begin position="149"/>
        <end position="166"/>
    </location>
</feature>
<protein>
    <submittedName>
        <fullName evidence="2">Uncharacterized protein</fullName>
    </submittedName>
</protein>
<comment type="caution">
    <text evidence="2">The sequence shown here is derived from an EMBL/GenBank/DDBJ whole genome shotgun (WGS) entry which is preliminary data.</text>
</comment>
<feature type="compositionally biased region" description="Polar residues" evidence="1">
    <location>
        <begin position="287"/>
        <end position="304"/>
    </location>
</feature>
<evidence type="ECO:0000256" key="1">
    <source>
        <dbReference type="SAM" id="MobiDB-lite"/>
    </source>
</evidence>
<dbReference type="Proteomes" id="UP000828390">
    <property type="component" value="Unassembled WGS sequence"/>
</dbReference>
<feature type="compositionally biased region" description="Basic residues" evidence="1">
    <location>
        <begin position="23"/>
        <end position="32"/>
    </location>
</feature>
<feature type="region of interest" description="Disordered" evidence="1">
    <location>
        <begin position="287"/>
        <end position="316"/>
    </location>
</feature>
<gene>
    <name evidence="2" type="ORF">DPMN_082114</name>
</gene>
<accession>A0A9D4BIH0</accession>
<reference evidence="2" key="2">
    <citation type="submission" date="2020-11" db="EMBL/GenBank/DDBJ databases">
        <authorList>
            <person name="McCartney M.A."/>
            <person name="Auch B."/>
            <person name="Kono T."/>
            <person name="Mallez S."/>
            <person name="Becker A."/>
            <person name="Gohl D.M."/>
            <person name="Silverstein K.A.T."/>
            <person name="Koren S."/>
            <person name="Bechman K.B."/>
            <person name="Herman A."/>
            <person name="Abrahante J.E."/>
            <person name="Garbe J."/>
        </authorList>
    </citation>
    <scope>NUCLEOTIDE SEQUENCE</scope>
    <source>
        <strain evidence="2">Duluth1</strain>
        <tissue evidence="2">Whole animal</tissue>
    </source>
</reference>
<dbReference type="AlphaFoldDB" id="A0A9D4BIH0"/>
<feature type="compositionally biased region" description="Polar residues" evidence="1">
    <location>
        <begin position="1"/>
        <end position="21"/>
    </location>
</feature>
<feature type="region of interest" description="Disordered" evidence="1">
    <location>
        <begin position="145"/>
        <end position="173"/>
    </location>
</feature>
<reference evidence="2" key="1">
    <citation type="journal article" date="2019" name="bioRxiv">
        <title>The Genome of the Zebra Mussel, Dreissena polymorpha: A Resource for Invasive Species Research.</title>
        <authorList>
            <person name="McCartney M.A."/>
            <person name="Auch B."/>
            <person name="Kono T."/>
            <person name="Mallez S."/>
            <person name="Zhang Y."/>
            <person name="Obille A."/>
            <person name="Becker A."/>
            <person name="Abrahante J.E."/>
            <person name="Garbe J."/>
            <person name="Badalamenti J.P."/>
            <person name="Herman A."/>
            <person name="Mangelson H."/>
            <person name="Liachko I."/>
            <person name="Sullivan S."/>
            <person name="Sone E.D."/>
            <person name="Koren S."/>
            <person name="Silverstein K.A.T."/>
            <person name="Beckman K.B."/>
            <person name="Gohl D.M."/>
        </authorList>
    </citation>
    <scope>NUCLEOTIDE SEQUENCE</scope>
    <source>
        <strain evidence="2">Duluth1</strain>
        <tissue evidence="2">Whole animal</tissue>
    </source>
</reference>
<proteinExistence type="predicted"/>
<feature type="compositionally biased region" description="Basic residues" evidence="1">
    <location>
        <begin position="307"/>
        <end position="316"/>
    </location>
</feature>
<sequence length="316" mass="35615">MANTKGPSGGMRTQSSASGSSPRLRKGSKNKGSRVSINSEVSESEISVFELDDDAEAVSERTELYTPQQAWAAFEIALKSIDNSHSECYVKKPKPTFLCSGTFQRVMLDMYGETEYGTKAYTVLKQKVNTMSRATSVATRALSNAAEQGRIEREREDSVKVKEERNAASQFKPTSALISSAKRGWKMLKRRINEDAMETHTQTQKLNWVMLQHTVKQMSNVEKTRKDLYERYGIVPTTLPDGTVVCENRMLSDRARAKLYAQTKDGHHYRRPTSYQPPSLQLRSMTKTENTNSGLTRKTASKTNAIFRKHRPLTAK</sequence>
<keyword evidence="3" id="KW-1185">Reference proteome</keyword>
<organism evidence="2 3">
    <name type="scientific">Dreissena polymorpha</name>
    <name type="common">Zebra mussel</name>
    <name type="synonym">Mytilus polymorpha</name>
    <dbReference type="NCBI Taxonomy" id="45954"/>
    <lineage>
        <taxon>Eukaryota</taxon>
        <taxon>Metazoa</taxon>
        <taxon>Spiralia</taxon>
        <taxon>Lophotrochozoa</taxon>
        <taxon>Mollusca</taxon>
        <taxon>Bivalvia</taxon>
        <taxon>Autobranchia</taxon>
        <taxon>Heteroconchia</taxon>
        <taxon>Euheterodonta</taxon>
        <taxon>Imparidentia</taxon>
        <taxon>Neoheterodontei</taxon>
        <taxon>Myida</taxon>
        <taxon>Dreissenoidea</taxon>
        <taxon>Dreissenidae</taxon>
        <taxon>Dreissena</taxon>
    </lineage>
</organism>
<dbReference type="EMBL" id="JAIWYP010000016">
    <property type="protein sequence ID" value="KAH3694673.1"/>
    <property type="molecule type" value="Genomic_DNA"/>
</dbReference>